<evidence type="ECO:0008006" key="5">
    <source>
        <dbReference type="Google" id="ProtNLM"/>
    </source>
</evidence>
<comment type="caution">
    <text evidence="3">The sequence shown here is derived from an EMBL/GenBank/DDBJ whole genome shotgun (WGS) entry which is preliminary data.</text>
</comment>
<protein>
    <recommendedName>
        <fullName evidence="5">Secreted protein</fullName>
    </recommendedName>
</protein>
<dbReference type="EMBL" id="BMME01000001">
    <property type="protein sequence ID" value="GGK01118.1"/>
    <property type="molecule type" value="Genomic_DNA"/>
</dbReference>
<proteinExistence type="predicted"/>
<feature type="region of interest" description="Disordered" evidence="1">
    <location>
        <begin position="151"/>
        <end position="202"/>
    </location>
</feature>
<sequence length="202" mass="20741">MKRLAWLVVATAGLAAPGLAAAAVDCAGLPNTGANVQRVTVLAPLALELTAPSYMLGANSGVLGHAYDESHTVDEVLLRRRIEGCRNVAIAPPASVADPNDPAAYKPRTEFDNAPWRFDMNQNGRQMTADEFDAWMKSRGVRIARGAAPAAAAVAAPGADGTATAPVGDQSAPVQAKPEAKPEADPEAAPEADPEADGGGPR</sequence>
<dbReference type="Proteomes" id="UP000599009">
    <property type="component" value="Unassembled WGS sequence"/>
</dbReference>
<evidence type="ECO:0000313" key="3">
    <source>
        <dbReference type="EMBL" id="GGK01118.1"/>
    </source>
</evidence>
<feature type="signal peptide" evidence="2">
    <location>
        <begin position="1"/>
        <end position="22"/>
    </location>
</feature>
<keyword evidence="4" id="KW-1185">Reference proteome</keyword>
<reference evidence="4" key="1">
    <citation type="journal article" date="2019" name="Int. J. Syst. Evol. Microbiol.">
        <title>The Global Catalogue of Microorganisms (GCM) 10K type strain sequencing project: providing services to taxonomists for standard genome sequencing and annotation.</title>
        <authorList>
            <consortium name="The Broad Institute Genomics Platform"/>
            <consortium name="The Broad Institute Genome Sequencing Center for Infectious Disease"/>
            <person name="Wu L."/>
            <person name="Ma J."/>
        </authorList>
    </citation>
    <scope>NUCLEOTIDE SEQUENCE [LARGE SCALE GENOMIC DNA]</scope>
    <source>
        <strain evidence="4">CGMCC 1.8985</strain>
    </source>
</reference>
<accession>A0ABQ2E8P1</accession>
<organism evidence="3 4">
    <name type="scientific">Luteimonas terricola</name>
    <dbReference type="NCBI Taxonomy" id="645597"/>
    <lineage>
        <taxon>Bacteria</taxon>
        <taxon>Pseudomonadati</taxon>
        <taxon>Pseudomonadota</taxon>
        <taxon>Gammaproteobacteria</taxon>
        <taxon>Lysobacterales</taxon>
        <taxon>Lysobacteraceae</taxon>
        <taxon>Luteimonas</taxon>
    </lineage>
</organism>
<gene>
    <name evidence="3" type="ORF">GCM10011394_07910</name>
</gene>
<keyword evidence="2" id="KW-0732">Signal</keyword>
<feature type="compositionally biased region" description="Low complexity" evidence="1">
    <location>
        <begin position="151"/>
        <end position="169"/>
    </location>
</feature>
<feature type="compositionally biased region" description="Acidic residues" evidence="1">
    <location>
        <begin position="185"/>
        <end position="196"/>
    </location>
</feature>
<evidence type="ECO:0000313" key="4">
    <source>
        <dbReference type="Proteomes" id="UP000599009"/>
    </source>
</evidence>
<name>A0ABQ2E8P1_9GAMM</name>
<evidence type="ECO:0000256" key="2">
    <source>
        <dbReference type="SAM" id="SignalP"/>
    </source>
</evidence>
<evidence type="ECO:0000256" key="1">
    <source>
        <dbReference type="SAM" id="MobiDB-lite"/>
    </source>
</evidence>
<feature type="chain" id="PRO_5047522901" description="Secreted protein" evidence="2">
    <location>
        <begin position="23"/>
        <end position="202"/>
    </location>
</feature>